<dbReference type="SMART" id="SM00220">
    <property type="entry name" value="S_TKc"/>
    <property type="match status" value="1"/>
</dbReference>
<dbReference type="EMBL" id="LYXE01000170">
    <property type="protein sequence ID" value="PDV96947.1"/>
    <property type="molecule type" value="Genomic_DNA"/>
</dbReference>
<evidence type="ECO:0000256" key="5">
    <source>
        <dbReference type="SAM" id="Phobius"/>
    </source>
</evidence>
<feature type="repeat" description="WD" evidence="3">
    <location>
        <begin position="531"/>
        <end position="572"/>
    </location>
</feature>
<dbReference type="PANTHER" id="PTHR19848:SF8">
    <property type="entry name" value="F-BOX AND WD REPEAT DOMAIN CONTAINING 7"/>
    <property type="match status" value="1"/>
</dbReference>
<comment type="caution">
    <text evidence="7">The sequence shown here is derived from an EMBL/GenBank/DDBJ whole genome shotgun (WGS) entry which is preliminary data.</text>
</comment>
<keyword evidence="8" id="KW-1185">Reference proteome</keyword>
<dbReference type="RefSeq" id="WP_097654890.1">
    <property type="nucleotide sequence ID" value="NZ_LYXE01000170.1"/>
</dbReference>
<feature type="transmembrane region" description="Helical" evidence="5">
    <location>
        <begin position="333"/>
        <end position="360"/>
    </location>
</feature>
<evidence type="ECO:0000313" key="7">
    <source>
        <dbReference type="EMBL" id="PDV96947.1"/>
    </source>
</evidence>
<feature type="repeat" description="WD" evidence="3">
    <location>
        <begin position="489"/>
        <end position="530"/>
    </location>
</feature>
<dbReference type="GO" id="GO:0005524">
    <property type="term" value="F:ATP binding"/>
    <property type="evidence" value="ECO:0007669"/>
    <property type="project" value="InterPro"/>
</dbReference>
<dbReference type="SUPFAM" id="SSF56112">
    <property type="entry name" value="Protein kinase-like (PK-like)"/>
    <property type="match status" value="1"/>
</dbReference>
<feature type="region of interest" description="Disordered" evidence="4">
    <location>
        <begin position="296"/>
        <end position="323"/>
    </location>
</feature>
<feature type="compositionally biased region" description="Pro residues" evidence="4">
    <location>
        <begin position="299"/>
        <end position="309"/>
    </location>
</feature>
<protein>
    <recommendedName>
        <fullName evidence="6">Protein kinase domain-containing protein</fullName>
    </recommendedName>
</protein>
<feature type="repeat" description="WD" evidence="3">
    <location>
        <begin position="636"/>
        <end position="667"/>
    </location>
</feature>
<dbReference type="GO" id="GO:0004672">
    <property type="term" value="F:protein kinase activity"/>
    <property type="evidence" value="ECO:0007669"/>
    <property type="project" value="InterPro"/>
</dbReference>
<dbReference type="InterPro" id="IPR000719">
    <property type="entry name" value="Prot_kinase_dom"/>
</dbReference>
<keyword evidence="5" id="KW-0472">Membrane</keyword>
<dbReference type="Pfam" id="PF00069">
    <property type="entry name" value="Pkinase"/>
    <property type="match status" value="1"/>
</dbReference>
<organism evidence="7 8">
    <name type="scientific">Candidatus Chloroploca asiatica</name>
    <dbReference type="NCBI Taxonomy" id="1506545"/>
    <lineage>
        <taxon>Bacteria</taxon>
        <taxon>Bacillati</taxon>
        <taxon>Chloroflexota</taxon>
        <taxon>Chloroflexia</taxon>
        <taxon>Chloroflexales</taxon>
        <taxon>Chloroflexineae</taxon>
        <taxon>Oscillochloridaceae</taxon>
        <taxon>Candidatus Chloroploca</taxon>
    </lineage>
</organism>
<dbReference type="Pfam" id="PF00400">
    <property type="entry name" value="WD40"/>
    <property type="match status" value="8"/>
</dbReference>
<dbReference type="SUPFAM" id="SSF50978">
    <property type="entry name" value="WD40 repeat-like"/>
    <property type="match status" value="2"/>
</dbReference>
<reference evidence="7 8" key="1">
    <citation type="submission" date="2016-05" db="EMBL/GenBank/DDBJ databases">
        <authorList>
            <person name="Lavstsen T."/>
            <person name="Jespersen J.S."/>
        </authorList>
    </citation>
    <scope>NUCLEOTIDE SEQUENCE [LARGE SCALE GENOMIC DNA]</scope>
    <source>
        <strain evidence="7 8">B7-9</strain>
    </source>
</reference>
<evidence type="ECO:0000256" key="3">
    <source>
        <dbReference type="PROSITE-ProRule" id="PRU00221"/>
    </source>
</evidence>
<keyword evidence="2" id="KW-0677">Repeat</keyword>
<evidence type="ECO:0000313" key="8">
    <source>
        <dbReference type="Proteomes" id="UP000220922"/>
    </source>
</evidence>
<dbReference type="InterPro" id="IPR001680">
    <property type="entry name" value="WD40_rpt"/>
</dbReference>
<dbReference type="PRINTS" id="PR00320">
    <property type="entry name" value="GPROTEINBRPT"/>
</dbReference>
<sequence length="1003" mass="106225">MLAPETTLHDHYRILAVVAEYDDEVIYRALDTRHALRVMIAQLPQPDAHALTDVQALTTQIASVEAPMLLRLHDHFVQGVSYFVVTDDPVGQSLDQVALQQDGPLPEATVLAYVEQLLNGLDHLHKHSPPLLAGDLRPTDLWSALDGGLFLAPFALVRHVGRDRSPYRAPELYDLHAEPTITSDVYAIGAVLYQLLTGLAPLPAPERQAGTMLDAPRVIHPRVSVLAEQLVLRSLELKPVNRYQSAREMRSALHAVRLMAGQTLGAVASVESVQPLGAVPASAPVQMLAPAVPPEITGPLPPAPPPVLSPPSSGTTPSRLASTQSAADRSHTLLLALTTALVIIALFICVLGLWLGFLVLRERTAFSGSDSAALGTSGRATGVVGTPDPTTIALIQAGASFTQTRQLRDERVGVVLYSPDGALIATGLGRTVELRTGTNFAPLARLEGHVGDVSALAFAPDGRILASGAQDDPRVYLWDVMSRRQIRQFEGHTGWIRSLAFSPDGSLLASGSTDATVMLWEVASGRLLATFSGHRDYLGNLAFSPDGTTLASASRDGTVRMWDVAGGRERTTFAYTGPINPTSGEPYWLTGLAFSPDGRQLAVGSVNGSVYVLEAATGQLVYELQGHQSWVGMRGVSFSPDGTTLASASLDGSVRLWDARNGASRGTLSEQGLQLFSLSWHPDSTRLIASSDTAGGLTVWDIQQGLAQQHILLSQGAVIALAYAPDGSLLGTGGINGIVNLHQLATGRQQTLSGGSPTGQYLALLSPTRMVAINEDGALVVLSLDGASHNRQLAGLAGRAVTLDVSADRQRIAVGNNRGEVVIWHTDTLDVQQTLRGLSGTVLAVAFSDDGRTLAAASNTPSERPEIMVWNVASGVQQGLFRGHSAPITALRMIAGQDLVASTSRDGTLKLWRASDGAEVRSIEAPPDDGWFTSVTVSADGSLIATGSLAGRVTFWETATGTPLNQIDLASSGPILNLLLRTDSRQLAIATRDAGVLLFEPEF</sequence>
<evidence type="ECO:0000259" key="6">
    <source>
        <dbReference type="PROSITE" id="PS50011"/>
    </source>
</evidence>
<feature type="repeat" description="WD" evidence="3">
    <location>
        <begin position="881"/>
        <end position="922"/>
    </location>
</feature>
<evidence type="ECO:0000256" key="4">
    <source>
        <dbReference type="SAM" id="MobiDB-lite"/>
    </source>
</evidence>
<dbReference type="InterPro" id="IPR020472">
    <property type="entry name" value="WD40_PAC1"/>
</dbReference>
<dbReference type="InterPro" id="IPR019775">
    <property type="entry name" value="WD40_repeat_CS"/>
</dbReference>
<dbReference type="PROSITE" id="PS00678">
    <property type="entry name" value="WD_REPEATS_1"/>
    <property type="match status" value="3"/>
</dbReference>
<evidence type="ECO:0000256" key="2">
    <source>
        <dbReference type="ARBA" id="ARBA00022737"/>
    </source>
</evidence>
<dbReference type="Gene3D" id="2.130.10.10">
    <property type="entry name" value="YVTN repeat-like/Quinoprotein amine dehydrogenase"/>
    <property type="match status" value="3"/>
</dbReference>
<dbReference type="OrthoDB" id="135039at2"/>
<feature type="domain" description="Protein kinase" evidence="6">
    <location>
        <begin position="12"/>
        <end position="257"/>
    </location>
</feature>
<feature type="repeat" description="WD" evidence="3">
    <location>
        <begin position="446"/>
        <end position="488"/>
    </location>
</feature>
<gene>
    <name evidence="7" type="ORF">A9Q02_05240</name>
</gene>
<dbReference type="CDD" id="cd00200">
    <property type="entry name" value="WD40"/>
    <property type="match status" value="1"/>
</dbReference>
<dbReference type="PROSITE" id="PS50011">
    <property type="entry name" value="PROTEIN_KINASE_DOM"/>
    <property type="match status" value="1"/>
</dbReference>
<proteinExistence type="predicted"/>
<accession>A0A2H3L1B8</accession>
<dbReference type="PROSITE" id="PS50294">
    <property type="entry name" value="WD_REPEATS_REGION"/>
    <property type="match status" value="4"/>
</dbReference>
<keyword evidence="1 3" id="KW-0853">WD repeat</keyword>
<dbReference type="PANTHER" id="PTHR19848">
    <property type="entry name" value="WD40 REPEAT PROTEIN"/>
    <property type="match status" value="1"/>
</dbReference>
<keyword evidence="5" id="KW-0812">Transmembrane</keyword>
<dbReference type="Gene3D" id="1.10.510.10">
    <property type="entry name" value="Transferase(Phosphotransferase) domain 1"/>
    <property type="match status" value="1"/>
</dbReference>
<dbReference type="InterPro" id="IPR015943">
    <property type="entry name" value="WD40/YVTN_repeat-like_dom_sf"/>
</dbReference>
<dbReference type="AlphaFoldDB" id="A0A2H3L1B8"/>
<dbReference type="InterPro" id="IPR036322">
    <property type="entry name" value="WD40_repeat_dom_sf"/>
</dbReference>
<dbReference type="PROSITE" id="PS50082">
    <property type="entry name" value="WD_REPEATS_2"/>
    <property type="match status" value="5"/>
</dbReference>
<keyword evidence="5" id="KW-1133">Transmembrane helix</keyword>
<dbReference type="InterPro" id="IPR011009">
    <property type="entry name" value="Kinase-like_dom_sf"/>
</dbReference>
<dbReference type="Proteomes" id="UP000220922">
    <property type="component" value="Unassembled WGS sequence"/>
</dbReference>
<name>A0A2H3L1B8_9CHLR</name>
<dbReference type="SMART" id="SM00320">
    <property type="entry name" value="WD40"/>
    <property type="match status" value="12"/>
</dbReference>
<evidence type="ECO:0000256" key="1">
    <source>
        <dbReference type="ARBA" id="ARBA00022574"/>
    </source>
</evidence>